<sequence length="169" mass="17884">MSRPRLPIRLSSMEPAEIDDLTWLASATESVIHACGPGGHLLCGHKVVDEPETCTGYLPASRWPGHQPHLACLAAAPAWVDDLVEPRATRPFGEEEAVTGRHAIETVTTLRMQGLAQGIKVFERAMAVPPPGPANENGPGSSTLPGTRAESSRTSTAESTAPYELGEVA</sequence>
<proteinExistence type="predicted"/>
<dbReference type="OrthoDB" id="9830618at2"/>
<evidence type="ECO:0000256" key="1">
    <source>
        <dbReference type="SAM" id="MobiDB-lite"/>
    </source>
</evidence>
<dbReference type="AlphaFoldDB" id="A0A4R4Y7B9"/>
<evidence type="ECO:0000313" key="3">
    <source>
        <dbReference type="Proteomes" id="UP000294947"/>
    </source>
</evidence>
<dbReference type="Proteomes" id="UP000294947">
    <property type="component" value="Unassembled WGS sequence"/>
</dbReference>
<organism evidence="2 3">
    <name type="scientific">Saccharopolyspora elongata</name>
    <dbReference type="NCBI Taxonomy" id="2530387"/>
    <lineage>
        <taxon>Bacteria</taxon>
        <taxon>Bacillati</taxon>
        <taxon>Actinomycetota</taxon>
        <taxon>Actinomycetes</taxon>
        <taxon>Pseudonocardiales</taxon>
        <taxon>Pseudonocardiaceae</taxon>
        <taxon>Saccharopolyspora</taxon>
    </lineage>
</organism>
<comment type="caution">
    <text evidence="2">The sequence shown here is derived from an EMBL/GenBank/DDBJ whole genome shotgun (WGS) entry which is preliminary data.</text>
</comment>
<gene>
    <name evidence="2" type="ORF">E1288_35690</name>
</gene>
<dbReference type="RefSeq" id="WP_132493102.1">
    <property type="nucleotide sequence ID" value="NZ_SMKW01000071.1"/>
</dbReference>
<keyword evidence="3" id="KW-1185">Reference proteome</keyword>
<evidence type="ECO:0000313" key="2">
    <source>
        <dbReference type="EMBL" id="TDD40275.1"/>
    </source>
</evidence>
<feature type="region of interest" description="Disordered" evidence="1">
    <location>
        <begin position="127"/>
        <end position="169"/>
    </location>
</feature>
<reference evidence="2 3" key="1">
    <citation type="submission" date="2019-03" db="EMBL/GenBank/DDBJ databases">
        <title>Draft genome sequences of novel Actinobacteria.</title>
        <authorList>
            <person name="Sahin N."/>
            <person name="Ay H."/>
            <person name="Saygin H."/>
        </authorList>
    </citation>
    <scope>NUCLEOTIDE SEQUENCE [LARGE SCALE GENOMIC DNA]</scope>
    <source>
        <strain evidence="2 3">7K502</strain>
    </source>
</reference>
<feature type="compositionally biased region" description="Low complexity" evidence="1">
    <location>
        <begin position="147"/>
        <end position="161"/>
    </location>
</feature>
<name>A0A4R4Y7B9_9PSEU</name>
<dbReference type="EMBL" id="SMKW01000071">
    <property type="protein sequence ID" value="TDD40275.1"/>
    <property type="molecule type" value="Genomic_DNA"/>
</dbReference>
<protein>
    <submittedName>
        <fullName evidence="2">Uncharacterized protein</fullName>
    </submittedName>
</protein>
<accession>A0A4R4Y7B9</accession>